<proteinExistence type="predicted"/>
<accession>A0A7D5E6K8</accession>
<dbReference type="RefSeq" id="WP_176965088.1">
    <property type="nucleotide sequence ID" value="NZ_CP058215.1"/>
</dbReference>
<reference evidence="2 3" key="1">
    <citation type="submission" date="2020-06" db="EMBL/GenBank/DDBJ databases">
        <title>Methanolobus halotolerans sp. nov., isolated from a saline lake Tus in Siberia.</title>
        <authorList>
            <person name="Shen Y."/>
            <person name="Chen S.-C."/>
            <person name="Lai M.-C."/>
            <person name="Huang H.-H."/>
            <person name="Chiu H.-H."/>
            <person name="Tang S.-L."/>
            <person name="Rogozin D.Y."/>
            <person name="Degermendzhy A.G."/>
        </authorList>
    </citation>
    <scope>NUCLEOTIDE SEQUENCE [LARGE SCALE GENOMIC DNA]</scope>
    <source>
        <strain evidence="2 3">DSM 21339</strain>
    </source>
</reference>
<name>A0A7D5E6K8_9EURY</name>
<dbReference type="EMBL" id="CP058215">
    <property type="protein sequence ID" value="QLC50032.1"/>
    <property type="molecule type" value="Genomic_DNA"/>
</dbReference>
<dbReference type="AlphaFoldDB" id="A0A7D5E6K8"/>
<dbReference type="GeneID" id="55821438"/>
<evidence type="ECO:0000313" key="2">
    <source>
        <dbReference type="EMBL" id="QLC50032.1"/>
    </source>
</evidence>
<sequence>MLQMLVQGWLIGKLMKLPMWLLIIIGAIFIFRRVMSGSESTGTGSIEPVEPVSQLEY</sequence>
<feature type="region of interest" description="Disordered" evidence="1">
    <location>
        <begin position="38"/>
        <end position="57"/>
    </location>
</feature>
<evidence type="ECO:0000256" key="1">
    <source>
        <dbReference type="SAM" id="MobiDB-lite"/>
    </source>
</evidence>
<gene>
    <name evidence="2" type="ORF">HWN40_07145</name>
</gene>
<protein>
    <submittedName>
        <fullName evidence="2">Uncharacterized protein</fullName>
    </submittedName>
</protein>
<dbReference type="Proteomes" id="UP000509594">
    <property type="component" value="Chromosome"/>
</dbReference>
<dbReference type="KEGG" id="mzi:HWN40_07145"/>
<keyword evidence="3" id="KW-1185">Reference proteome</keyword>
<evidence type="ECO:0000313" key="3">
    <source>
        <dbReference type="Proteomes" id="UP000509594"/>
    </source>
</evidence>
<organism evidence="2 3">
    <name type="scientific">Methanolobus zinderi</name>
    <dbReference type="NCBI Taxonomy" id="536044"/>
    <lineage>
        <taxon>Archaea</taxon>
        <taxon>Methanobacteriati</taxon>
        <taxon>Methanobacteriota</taxon>
        <taxon>Stenosarchaea group</taxon>
        <taxon>Methanomicrobia</taxon>
        <taxon>Methanosarcinales</taxon>
        <taxon>Methanosarcinaceae</taxon>
        <taxon>Methanolobus</taxon>
    </lineage>
</organism>